<evidence type="ECO:0000313" key="14">
    <source>
        <dbReference type="EMBL" id="AQT68952.1"/>
    </source>
</evidence>
<evidence type="ECO:0000256" key="4">
    <source>
        <dbReference type="ARBA" id="ARBA00016436"/>
    </source>
</evidence>
<dbReference type="GO" id="GO:0005886">
    <property type="term" value="C:plasma membrane"/>
    <property type="evidence" value="ECO:0007669"/>
    <property type="project" value="TreeGrafter"/>
</dbReference>
<keyword evidence="10 13" id="KW-0067">ATP-binding</keyword>
<evidence type="ECO:0000256" key="3">
    <source>
        <dbReference type="ARBA" id="ARBA00012071"/>
    </source>
</evidence>
<evidence type="ECO:0000256" key="1">
    <source>
        <dbReference type="ARBA" id="ARBA00002274"/>
    </source>
</evidence>
<comment type="catalytic activity">
    <reaction evidence="13">
        <text>a lipid A disaccharide + ATP = a lipid IVA + ADP + H(+)</text>
        <dbReference type="Rhea" id="RHEA:67840"/>
        <dbReference type="ChEBI" id="CHEBI:15378"/>
        <dbReference type="ChEBI" id="CHEBI:30616"/>
        <dbReference type="ChEBI" id="CHEBI:176343"/>
        <dbReference type="ChEBI" id="CHEBI:176425"/>
        <dbReference type="ChEBI" id="CHEBI:456216"/>
        <dbReference type="EC" id="2.7.1.130"/>
    </reaction>
</comment>
<dbReference type="EC" id="2.7.1.130" evidence="3 13"/>
<comment type="pathway">
    <text evidence="2 13">Glycolipid biosynthesis; lipid IV(A) biosynthesis; lipid IV(A) from (3R)-3-hydroxytetradecanoyl-[acyl-carrier-protein] and UDP-N-acetyl-alpha-D-glucosamine: step 6/6.</text>
</comment>
<keyword evidence="9 13" id="KW-0418">Kinase</keyword>
<evidence type="ECO:0000256" key="7">
    <source>
        <dbReference type="ARBA" id="ARBA00022679"/>
    </source>
</evidence>
<dbReference type="HAMAP" id="MF_00409">
    <property type="entry name" value="LpxK"/>
    <property type="match status" value="1"/>
</dbReference>
<dbReference type="GO" id="GO:0005524">
    <property type="term" value="F:ATP binding"/>
    <property type="evidence" value="ECO:0007669"/>
    <property type="project" value="UniProtKB-UniRule"/>
</dbReference>
<dbReference type="KEGG" id="alus:STSP2_02129"/>
<keyword evidence="15" id="KW-1185">Reference proteome</keyword>
<evidence type="ECO:0000256" key="10">
    <source>
        <dbReference type="ARBA" id="ARBA00022840"/>
    </source>
</evidence>
<reference evidence="15" key="1">
    <citation type="submission" date="2017-02" db="EMBL/GenBank/DDBJ databases">
        <title>Comparative genomics and description of representatives of a novel lineage of planctomycetes thriving in anoxic sediments.</title>
        <authorList>
            <person name="Spring S."/>
            <person name="Bunk B."/>
            <person name="Sproer C."/>
        </authorList>
    </citation>
    <scope>NUCLEOTIDE SEQUENCE [LARGE SCALE GENOMIC DNA]</scope>
    <source>
        <strain evidence="15">ST-NAGAB-D1</strain>
    </source>
</reference>
<accession>A0A1U9NLX5</accession>
<proteinExistence type="inferred from homology"/>
<evidence type="ECO:0000256" key="13">
    <source>
        <dbReference type="HAMAP-Rule" id="MF_00409"/>
    </source>
</evidence>
<dbReference type="Pfam" id="PF02606">
    <property type="entry name" value="LpxK"/>
    <property type="match status" value="1"/>
</dbReference>
<comment type="function">
    <text evidence="1 13">Transfers the gamma-phosphate of ATP to the 4'-position of a tetraacyldisaccharide 1-phosphate intermediate (termed DS-1-P) to form tetraacyldisaccharide 1,4'-bis-phosphate (lipid IVA).</text>
</comment>
<sequence length="362" mass="40724">MNQNAFRNFIGGKRGLVGKLAYLFLRLLSGLYRLAISVRNFCYNKGLFTSNRAEVPVISVGNLTAGGTGKTPLVIWICKWLGANKFSCGVLTRGYKAKQGKFTDEPAIIAKSCPDAKIVINPDRTEGAKMVVEDYRVKSLVMDDGFQHRKLRRDLDIVVLDATCPFGYGHMLPAGLLREPIKNLRRADLVVITRSDQIEDQAVNDIIHKVRSIAGDVPVAKAINKYPYAKKFGGKIIDFDGLKERKIFAFCGIGNPCAFVDHLEAVGFSVVGRKVFNDHYEYEKEDLKHIYEEAKYCGADLVLTTLKDWVKASLLMKPREDMDFAYLALELDFIEGQDKVESLLRRTVKEGQSQQMREKDNV</sequence>
<evidence type="ECO:0000256" key="8">
    <source>
        <dbReference type="ARBA" id="ARBA00022741"/>
    </source>
</evidence>
<evidence type="ECO:0000256" key="9">
    <source>
        <dbReference type="ARBA" id="ARBA00022777"/>
    </source>
</evidence>
<dbReference type="EMBL" id="CP019791">
    <property type="protein sequence ID" value="AQT68952.1"/>
    <property type="molecule type" value="Genomic_DNA"/>
</dbReference>
<evidence type="ECO:0000313" key="15">
    <source>
        <dbReference type="Proteomes" id="UP000189674"/>
    </source>
</evidence>
<evidence type="ECO:0000256" key="6">
    <source>
        <dbReference type="ARBA" id="ARBA00022556"/>
    </source>
</evidence>
<organism evidence="14 15">
    <name type="scientific">Anaerohalosphaera lusitana</name>
    <dbReference type="NCBI Taxonomy" id="1936003"/>
    <lineage>
        <taxon>Bacteria</taxon>
        <taxon>Pseudomonadati</taxon>
        <taxon>Planctomycetota</taxon>
        <taxon>Phycisphaerae</taxon>
        <taxon>Sedimentisphaerales</taxon>
        <taxon>Anaerohalosphaeraceae</taxon>
        <taxon>Anaerohalosphaera</taxon>
    </lineage>
</organism>
<name>A0A1U9NLX5_9BACT</name>
<dbReference type="PANTHER" id="PTHR42724:SF1">
    <property type="entry name" value="TETRAACYLDISACCHARIDE 4'-KINASE, MITOCHONDRIAL-RELATED"/>
    <property type="match status" value="1"/>
</dbReference>
<evidence type="ECO:0000256" key="12">
    <source>
        <dbReference type="ARBA" id="ARBA00029757"/>
    </source>
</evidence>
<dbReference type="GO" id="GO:0009245">
    <property type="term" value="P:lipid A biosynthetic process"/>
    <property type="evidence" value="ECO:0007669"/>
    <property type="project" value="UniProtKB-UniRule"/>
</dbReference>
<protein>
    <recommendedName>
        <fullName evidence="4 13">Tetraacyldisaccharide 4'-kinase</fullName>
        <ecNumber evidence="3 13">2.7.1.130</ecNumber>
    </recommendedName>
    <alternativeName>
        <fullName evidence="12 13">Lipid A 4'-kinase</fullName>
    </alternativeName>
</protein>
<evidence type="ECO:0000256" key="5">
    <source>
        <dbReference type="ARBA" id="ARBA00022516"/>
    </source>
</evidence>
<dbReference type="Proteomes" id="UP000189674">
    <property type="component" value="Chromosome"/>
</dbReference>
<gene>
    <name evidence="13 14" type="primary">lpxK</name>
    <name evidence="14" type="ORF">STSP2_02129</name>
</gene>
<dbReference type="RefSeq" id="WP_146662372.1">
    <property type="nucleotide sequence ID" value="NZ_CP019791.1"/>
</dbReference>
<dbReference type="OrthoDB" id="9789797at2"/>
<dbReference type="STRING" id="1936003.STSP2_02129"/>
<keyword evidence="8 13" id="KW-0547">Nucleotide-binding</keyword>
<dbReference type="SUPFAM" id="SSF52540">
    <property type="entry name" value="P-loop containing nucleoside triphosphate hydrolases"/>
    <property type="match status" value="1"/>
</dbReference>
<dbReference type="PANTHER" id="PTHR42724">
    <property type="entry name" value="TETRAACYLDISACCHARIDE 4'-KINASE"/>
    <property type="match status" value="1"/>
</dbReference>
<dbReference type="InterPro" id="IPR003758">
    <property type="entry name" value="LpxK"/>
</dbReference>
<feature type="binding site" evidence="13">
    <location>
        <begin position="64"/>
        <end position="71"/>
    </location>
    <ligand>
        <name>ATP</name>
        <dbReference type="ChEBI" id="CHEBI:30616"/>
    </ligand>
</feature>
<dbReference type="NCBIfam" id="TIGR00682">
    <property type="entry name" value="lpxK"/>
    <property type="match status" value="1"/>
</dbReference>
<evidence type="ECO:0000256" key="2">
    <source>
        <dbReference type="ARBA" id="ARBA00004870"/>
    </source>
</evidence>
<dbReference type="InterPro" id="IPR027417">
    <property type="entry name" value="P-loop_NTPase"/>
</dbReference>
<keyword evidence="5 13" id="KW-0444">Lipid biosynthesis</keyword>
<dbReference type="GO" id="GO:0009244">
    <property type="term" value="P:lipopolysaccharide core region biosynthetic process"/>
    <property type="evidence" value="ECO:0007669"/>
    <property type="project" value="TreeGrafter"/>
</dbReference>
<keyword evidence="6 13" id="KW-0441">Lipid A biosynthesis</keyword>
<dbReference type="UniPathway" id="UPA00359">
    <property type="reaction ID" value="UER00482"/>
</dbReference>
<evidence type="ECO:0000256" key="11">
    <source>
        <dbReference type="ARBA" id="ARBA00023098"/>
    </source>
</evidence>
<dbReference type="AlphaFoldDB" id="A0A1U9NLX5"/>
<dbReference type="GO" id="GO:0009029">
    <property type="term" value="F:lipid-A 4'-kinase activity"/>
    <property type="evidence" value="ECO:0007669"/>
    <property type="project" value="UniProtKB-UniRule"/>
</dbReference>
<keyword evidence="11 13" id="KW-0443">Lipid metabolism</keyword>
<keyword evidence="7 13" id="KW-0808">Transferase</keyword>
<comment type="similarity">
    <text evidence="13">Belongs to the LpxK family.</text>
</comment>